<dbReference type="AlphaFoldDB" id="A0ABD1D577"/>
<feature type="chain" id="PRO_5044774825" evidence="2">
    <location>
        <begin position="20"/>
        <end position="191"/>
    </location>
</feature>
<keyword evidence="4" id="KW-1185">Reference proteome</keyword>
<dbReference type="PROSITE" id="PS51257">
    <property type="entry name" value="PROKAR_LIPOPROTEIN"/>
    <property type="match status" value="1"/>
</dbReference>
<protein>
    <submittedName>
        <fullName evidence="3">Uncharacterized protein</fullName>
    </submittedName>
</protein>
<dbReference type="Proteomes" id="UP001562425">
    <property type="component" value="Unassembled WGS sequence"/>
</dbReference>
<feature type="signal peptide" evidence="2">
    <location>
        <begin position="1"/>
        <end position="19"/>
    </location>
</feature>
<comment type="caution">
    <text evidence="3">The sequence shown here is derived from an EMBL/GenBank/DDBJ whole genome shotgun (WGS) entry which is preliminary data.</text>
</comment>
<reference evidence="3 4" key="1">
    <citation type="submission" date="2024-05" db="EMBL/GenBank/DDBJ databases">
        <title>Culex pipiens pipiens assembly and annotation.</title>
        <authorList>
            <person name="Alout H."/>
            <person name="Durand T."/>
        </authorList>
    </citation>
    <scope>NUCLEOTIDE SEQUENCE [LARGE SCALE GENOMIC DNA]</scope>
    <source>
        <strain evidence="3">HA-2024</strain>
        <tissue evidence="3">Whole body</tissue>
    </source>
</reference>
<sequence length="191" mass="20630">MFKLVLIAALVALAACTPAEKPTGLETSETMWNAAWADPRVAPVAAAGAVNPWNRWNNPAAAAAVDPRWNRWGAAAGAADPWNRWGANPATAWNRAAPVVPPTTAALAGNRAWYPCHDDKDKRKYKKATQRRGRIAPEASETGTQARVFRKKGERASAGRAGTENEKARCGANTRKAFNPQTDCAMRRQGQ</sequence>
<keyword evidence="2" id="KW-0732">Signal</keyword>
<proteinExistence type="predicted"/>
<organism evidence="3 4">
    <name type="scientific">Culex pipiens pipiens</name>
    <name type="common">Northern house mosquito</name>
    <dbReference type="NCBI Taxonomy" id="38569"/>
    <lineage>
        <taxon>Eukaryota</taxon>
        <taxon>Metazoa</taxon>
        <taxon>Ecdysozoa</taxon>
        <taxon>Arthropoda</taxon>
        <taxon>Hexapoda</taxon>
        <taxon>Insecta</taxon>
        <taxon>Pterygota</taxon>
        <taxon>Neoptera</taxon>
        <taxon>Endopterygota</taxon>
        <taxon>Diptera</taxon>
        <taxon>Nematocera</taxon>
        <taxon>Culicoidea</taxon>
        <taxon>Culicidae</taxon>
        <taxon>Culicinae</taxon>
        <taxon>Culicini</taxon>
        <taxon>Culex</taxon>
        <taxon>Culex</taxon>
    </lineage>
</organism>
<evidence type="ECO:0000256" key="1">
    <source>
        <dbReference type="SAM" id="MobiDB-lite"/>
    </source>
</evidence>
<feature type="region of interest" description="Disordered" evidence="1">
    <location>
        <begin position="124"/>
        <end position="191"/>
    </location>
</feature>
<gene>
    <name evidence="3" type="ORF">pipiens_012053</name>
</gene>
<evidence type="ECO:0000256" key="2">
    <source>
        <dbReference type="SAM" id="SignalP"/>
    </source>
</evidence>
<dbReference type="EMBL" id="JBEHCU010007670">
    <property type="protein sequence ID" value="KAL1394297.1"/>
    <property type="molecule type" value="Genomic_DNA"/>
</dbReference>
<name>A0ABD1D577_CULPP</name>
<evidence type="ECO:0000313" key="4">
    <source>
        <dbReference type="Proteomes" id="UP001562425"/>
    </source>
</evidence>
<evidence type="ECO:0000313" key="3">
    <source>
        <dbReference type="EMBL" id="KAL1394297.1"/>
    </source>
</evidence>
<accession>A0ABD1D577</accession>
<feature type="compositionally biased region" description="Basic residues" evidence="1">
    <location>
        <begin position="124"/>
        <end position="134"/>
    </location>
</feature>